<dbReference type="AlphaFoldDB" id="A0A2H0N4F7"/>
<dbReference type="EMBL" id="PCWN01000008">
    <property type="protein sequence ID" value="PIR03773.1"/>
    <property type="molecule type" value="Genomic_DNA"/>
</dbReference>
<comment type="caution">
    <text evidence="1">The sequence shown here is derived from an EMBL/GenBank/DDBJ whole genome shotgun (WGS) entry which is preliminary data.</text>
</comment>
<sequence length="112" mass="13112">MTITTADMKFKFKFRDDIDFPASMTLLIGQFEVRGFTVRKSKYPNGSVRHTLYPPSKNVGGAKWLHIFYVPNKEDWAKIERAALDAFYAEFDDHLMHEMNTQTNNQIDDIEF</sequence>
<protein>
    <submittedName>
        <fullName evidence="1">Uncharacterized protein</fullName>
    </submittedName>
</protein>
<proteinExistence type="predicted"/>
<gene>
    <name evidence="1" type="ORF">COV59_03815</name>
</gene>
<accession>A0A2H0N4F7</accession>
<name>A0A2H0N4F7_9BACT</name>
<evidence type="ECO:0000313" key="1">
    <source>
        <dbReference type="EMBL" id="PIR03773.1"/>
    </source>
</evidence>
<organism evidence="1 2">
    <name type="scientific">Candidatus Magasanikbacteria bacterium CG11_big_fil_rev_8_21_14_0_20_39_34</name>
    <dbReference type="NCBI Taxonomy" id="1974653"/>
    <lineage>
        <taxon>Bacteria</taxon>
        <taxon>Candidatus Magasanikiibacteriota</taxon>
    </lineage>
</organism>
<evidence type="ECO:0000313" key="2">
    <source>
        <dbReference type="Proteomes" id="UP000229600"/>
    </source>
</evidence>
<dbReference type="Proteomes" id="UP000229600">
    <property type="component" value="Unassembled WGS sequence"/>
</dbReference>
<reference evidence="1 2" key="1">
    <citation type="submission" date="2017-09" db="EMBL/GenBank/DDBJ databases">
        <title>Depth-based differentiation of microbial function through sediment-hosted aquifers and enrichment of novel symbionts in the deep terrestrial subsurface.</title>
        <authorList>
            <person name="Probst A.J."/>
            <person name="Ladd B."/>
            <person name="Jarett J.K."/>
            <person name="Geller-Mcgrath D.E."/>
            <person name="Sieber C.M."/>
            <person name="Emerson J.B."/>
            <person name="Anantharaman K."/>
            <person name="Thomas B.C."/>
            <person name="Malmstrom R."/>
            <person name="Stieglmeier M."/>
            <person name="Klingl A."/>
            <person name="Woyke T."/>
            <person name="Ryan C.M."/>
            <person name="Banfield J.F."/>
        </authorList>
    </citation>
    <scope>NUCLEOTIDE SEQUENCE [LARGE SCALE GENOMIC DNA]</scope>
    <source>
        <strain evidence="1">CG11_big_fil_rev_8_21_14_0_20_39_34</strain>
    </source>
</reference>